<gene>
    <name evidence="2" type="ORF">GPM918_LOCUS21117</name>
    <name evidence="1" type="ORF">OVA965_LOCUS19609</name>
    <name evidence="4" type="ORF">SRO942_LOCUS21111</name>
    <name evidence="3" type="ORF">TMI583_LOCUS19710</name>
</gene>
<evidence type="ECO:0000313" key="5">
    <source>
        <dbReference type="Proteomes" id="UP000663829"/>
    </source>
</evidence>
<name>A0A814SNN3_9BILA</name>
<dbReference type="Proteomes" id="UP000677228">
    <property type="component" value="Unassembled WGS sequence"/>
</dbReference>
<comment type="caution">
    <text evidence="2">The sequence shown here is derived from an EMBL/GenBank/DDBJ whole genome shotgun (WGS) entry which is preliminary data.</text>
</comment>
<evidence type="ECO:0000313" key="1">
    <source>
        <dbReference type="EMBL" id="CAF1107744.1"/>
    </source>
</evidence>
<protein>
    <submittedName>
        <fullName evidence="2">Uncharacterized protein</fullName>
    </submittedName>
</protein>
<accession>A0A814SNN3</accession>
<keyword evidence="5" id="KW-1185">Reference proteome</keyword>
<dbReference type="EMBL" id="CAJOBA010011958">
    <property type="protein sequence ID" value="CAF3872886.1"/>
    <property type="molecule type" value="Genomic_DNA"/>
</dbReference>
<dbReference type="Proteomes" id="UP000682733">
    <property type="component" value="Unassembled WGS sequence"/>
</dbReference>
<dbReference type="Proteomes" id="UP000663829">
    <property type="component" value="Unassembled WGS sequence"/>
</dbReference>
<proteinExistence type="predicted"/>
<evidence type="ECO:0000313" key="4">
    <source>
        <dbReference type="EMBL" id="CAF3913235.1"/>
    </source>
</evidence>
<reference evidence="2" key="1">
    <citation type="submission" date="2021-02" db="EMBL/GenBank/DDBJ databases">
        <authorList>
            <person name="Nowell W R."/>
        </authorList>
    </citation>
    <scope>NUCLEOTIDE SEQUENCE</scope>
</reference>
<dbReference type="Proteomes" id="UP000681722">
    <property type="component" value="Unassembled WGS sequence"/>
</dbReference>
<dbReference type="EMBL" id="CAJNOQ010006861">
    <property type="protein sequence ID" value="CAF1149765.1"/>
    <property type="molecule type" value="Genomic_DNA"/>
</dbReference>
<dbReference type="EMBL" id="CAJOBC010006860">
    <property type="protein sequence ID" value="CAF3913235.1"/>
    <property type="molecule type" value="Genomic_DNA"/>
</dbReference>
<evidence type="ECO:0000313" key="2">
    <source>
        <dbReference type="EMBL" id="CAF1149765.1"/>
    </source>
</evidence>
<dbReference type="EMBL" id="CAJNOK010010157">
    <property type="protein sequence ID" value="CAF1107744.1"/>
    <property type="molecule type" value="Genomic_DNA"/>
</dbReference>
<organism evidence="2 5">
    <name type="scientific">Didymodactylos carnosus</name>
    <dbReference type="NCBI Taxonomy" id="1234261"/>
    <lineage>
        <taxon>Eukaryota</taxon>
        <taxon>Metazoa</taxon>
        <taxon>Spiralia</taxon>
        <taxon>Gnathifera</taxon>
        <taxon>Rotifera</taxon>
        <taxon>Eurotatoria</taxon>
        <taxon>Bdelloidea</taxon>
        <taxon>Philodinida</taxon>
        <taxon>Philodinidae</taxon>
        <taxon>Didymodactylos</taxon>
    </lineage>
</organism>
<evidence type="ECO:0000313" key="3">
    <source>
        <dbReference type="EMBL" id="CAF3872886.1"/>
    </source>
</evidence>
<sequence length="116" mass="13826">MASCQPKHSQLPPTDYDLRKLVLACHFLCTADERRRIPILLRHLKSKGDETFKQFNERAIEKCDSLKEICEVLLTYKQMKPNDLHRFVAFVHEMNLEKMDNFEQLIKDYNETFSLH</sequence>
<dbReference type="AlphaFoldDB" id="A0A814SNN3"/>